<evidence type="ECO:0000256" key="1">
    <source>
        <dbReference type="SAM" id="MobiDB-lite"/>
    </source>
</evidence>
<comment type="caution">
    <text evidence="2">The sequence shown here is derived from an EMBL/GenBank/DDBJ whole genome shotgun (WGS) entry which is preliminary data.</text>
</comment>
<proteinExistence type="predicted"/>
<organism evidence="2">
    <name type="scientific">Mycobacterium xenopi 4042</name>
    <dbReference type="NCBI Taxonomy" id="1299334"/>
    <lineage>
        <taxon>Bacteria</taxon>
        <taxon>Bacillati</taxon>
        <taxon>Actinomycetota</taxon>
        <taxon>Actinomycetes</taxon>
        <taxon>Mycobacteriales</taxon>
        <taxon>Mycobacteriaceae</taxon>
        <taxon>Mycobacterium</taxon>
    </lineage>
</organism>
<dbReference type="EMBL" id="JAOB01000005">
    <property type="protein sequence ID" value="EUA78525.1"/>
    <property type="molecule type" value="Genomic_DNA"/>
</dbReference>
<accession>X8EFA6</accession>
<reference evidence="2" key="1">
    <citation type="submission" date="2014-01" db="EMBL/GenBank/DDBJ databases">
        <authorList>
            <person name="Brown-Elliot B."/>
            <person name="Wallace R."/>
            <person name="Lenaerts A."/>
            <person name="Ordway D."/>
            <person name="DeGroote M.A."/>
            <person name="Parker T."/>
            <person name="Sizemore C."/>
            <person name="Tallon L.J."/>
            <person name="Sadzewicz L.K."/>
            <person name="Sengamalay N."/>
            <person name="Fraser C.M."/>
            <person name="Hine E."/>
            <person name="Shefchek K.A."/>
            <person name="Das S.P."/>
            <person name="Tettelin H."/>
        </authorList>
    </citation>
    <scope>NUCLEOTIDE SEQUENCE [LARGE SCALE GENOMIC DNA]</scope>
    <source>
        <strain evidence="2">4042</strain>
    </source>
</reference>
<name>X8EFA6_MYCXE</name>
<dbReference type="AlphaFoldDB" id="X8EFA6"/>
<gene>
    <name evidence="2" type="ORF">I553_3880</name>
</gene>
<sequence length="137" mass="14041">MQLGALKAPQPAGPGRAKPSTPPSSPCGWSKPTAATPGPRRLDAGTVSGVCSATCWKTGAASAGQRAARLPDRHAHRPPRDAQVLDASRPGPEAEAAQPFTRATGCITAARPLGGCRRRLPAPAHRGAEPAPRWCCG</sequence>
<protein>
    <submittedName>
        <fullName evidence="2">Uncharacterized protein</fullName>
    </submittedName>
</protein>
<feature type="region of interest" description="Disordered" evidence="1">
    <location>
        <begin position="1"/>
        <end position="43"/>
    </location>
</feature>
<feature type="region of interest" description="Disordered" evidence="1">
    <location>
        <begin position="60"/>
        <end position="102"/>
    </location>
</feature>
<evidence type="ECO:0000313" key="2">
    <source>
        <dbReference type="EMBL" id="EUA78525.1"/>
    </source>
</evidence>